<keyword evidence="3" id="KW-1185">Reference proteome</keyword>
<dbReference type="Gene3D" id="1.20.1280.50">
    <property type="match status" value="1"/>
</dbReference>
<dbReference type="EMBL" id="JAEPRB010000401">
    <property type="protein sequence ID" value="KAG2216465.1"/>
    <property type="molecule type" value="Genomic_DNA"/>
</dbReference>
<dbReference type="InterPro" id="IPR001810">
    <property type="entry name" value="F-box_dom"/>
</dbReference>
<evidence type="ECO:0000313" key="3">
    <source>
        <dbReference type="Proteomes" id="UP000646827"/>
    </source>
</evidence>
<accession>A0A8H7RTL7</accession>
<name>A0A8H7RTL7_9FUNG</name>
<comment type="caution">
    <text evidence="2">The sequence shown here is derived from an EMBL/GenBank/DDBJ whole genome shotgun (WGS) entry which is preliminary data.</text>
</comment>
<gene>
    <name evidence="2" type="ORF">INT45_006536</name>
</gene>
<dbReference type="Proteomes" id="UP000646827">
    <property type="component" value="Unassembled WGS sequence"/>
</dbReference>
<reference evidence="2 3" key="1">
    <citation type="submission" date="2020-12" db="EMBL/GenBank/DDBJ databases">
        <title>Metabolic potential, ecology and presence of endohyphal bacteria is reflected in genomic diversity of Mucoromycotina.</title>
        <authorList>
            <person name="Muszewska A."/>
            <person name="Okrasinska A."/>
            <person name="Steczkiewicz K."/>
            <person name="Drgas O."/>
            <person name="Orlowska M."/>
            <person name="Perlinska-Lenart U."/>
            <person name="Aleksandrzak-Piekarczyk T."/>
            <person name="Szatraj K."/>
            <person name="Zielenkiewicz U."/>
            <person name="Pilsyk S."/>
            <person name="Malc E."/>
            <person name="Mieczkowski P."/>
            <person name="Kruszewska J.S."/>
            <person name="Biernat P."/>
            <person name="Pawlowska J."/>
        </authorList>
    </citation>
    <scope>NUCLEOTIDE SEQUENCE [LARGE SCALE GENOMIC DNA]</scope>
    <source>
        <strain evidence="2 3">CBS 142.35</strain>
    </source>
</reference>
<evidence type="ECO:0000259" key="1">
    <source>
        <dbReference type="Pfam" id="PF12937"/>
    </source>
</evidence>
<dbReference type="InterPro" id="IPR036047">
    <property type="entry name" value="F-box-like_dom_sf"/>
</dbReference>
<sequence length="649" mass="74832">MESTKVRAGTGVQIKRKYENELEDAWDMITSSPKDPTGYLIAGYCYKDKGKQEKAINVFNMGLNQVSITHKEYEALRQGKQEAESRKNKRMDILGQLPLDIIYLIFDDYFDQGSIIPYLHVCSRWHKIIVDYSKFWERMSFGNCSSKSEMVLPYYMLLPSICQHVQELEVFNKSHIATLFELFRINNFSRIRSLKVEQNEYWAFKNPVSYAALSTALNAISKTLTTLDLSLEAKSANLPSLSDILNISSNLTTLRYVIEHNHAVLLPITITPQHKTMLKELALSSLCEEDTINSTELQKLLHHSPYLSHLAIGNCDDTIYTAIQNHGQTINSLYLDHYKLYNEFSIRHMWNNSHSIVLDNSSPGLKNFSIRNIISPWSLLSFIKYHRHTLSFLLFDLECATSDHDDDWEKCIDVLSLFPLTKLIHLKLQGLKKDELLAFEDILPAILTTMNNINNDSRQQISKLQKLELSIEAMIPNNVLNAITKMPELTELNLTRCSFDTDNMHALLKIFERRSNNNSILTARTIHTLSLSLSLLSTLHFEDVRGLNDDILLTISKIKSLTRLTINFYEHEDYTIYKTFAQNISKLPLLEWLGLRYIGIKRDHLKILATSKSLRYIDIYCIADDFNQEELCQIGKASPNNLVIREIFL</sequence>
<dbReference type="SUPFAM" id="SSF81383">
    <property type="entry name" value="F-box domain"/>
    <property type="match status" value="1"/>
</dbReference>
<protein>
    <recommendedName>
        <fullName evidence="1">F-box domain-containing protein</fullName>
    </recommendedName>
</protein>
<dbReference type="AlphaFoldDB" id="A0A8H7RTL7"/>
<dbReference type="InterPro" id="IPR032675">
    <property type="entry name" value="LRR_dom_sf"/>
</dbReference>
<feature type="domain" description="F-box" evidence="1">
    <location>
        <begin position="95"/>
        <end position="141"/>
    </location>
</feature>
<dbReference type="SUPFAM" id="SSF52047">
    <property type="entry name" value="RNI-like"/>
    <property type="match status" value="1"/>
</dbReference>
<dbReference type="Pfam" id="PF12937">
    <property type="entry name" value="F-box-like"/>
    <property type="match status" value="1"/>
</dbReference>
<proteinExistence type="predicted"/>
<evidence type="ECO:0000313" key="2">
    <source>
        <dbReference type="EMBL" id="KAG2216465.1"/>
    </source>
</evidence>
<organism evidence="2 3">
    <name type="scientific">Circinella minor</name>
    <dbReference type="NCBI Taxonomy" id="1195481"/>
    <lineage>
        <taxon>Eukaryota</taxon>
        <taxon>Fungi</taxon>
        <taxon>Fungi incertae sedis</taxon>
        <taxon>Mucoromycota</taxon>
        <taxon>Mucoromycotina</taxon>
        <taxon>Mucoromycetes</taxon>
        <taxon>Mucorales</taxon>
        <taxon>Lichtheimiaceae</taxon>
        <taxon>Circinella</taxon>
    </lineage>
</organism>
<dbReference type="OrthoDB" id="2265362at2759"/>
<dbReference type="Gene3D" id="3.80.10.10">
    <property type="entry name" value="Ribonuclease Inhibitor"/>
    <property type="match status" value="1"/>
</dbReference>